<feature type="non-terminal residue" evidence="2">
    <location>
        <position position="1"/>
    </location>
</feature>
<reference evidence="2" key="1">
    <citation type="journal article" date="2014" name="Front. Microbiol.">
        <title>High frequency of phylogenetically diverse reductive dehalogenase-homologous genes in deep subseafloor sedimentary metagenomes.</title>
        <authorList>
            <person name="Kawai M."/>
            <person name="Futagami T."/>
            <person name="Toyoda A."/>
            <person name="Takaki Y."/>
            <person name="Nishi S."/>
            <person name="Hori S."/>
            <person name="Arai W."/>
            <person name="Tsubouchi T."/>
            <person name="Morono Y."/>
            <person name="Uchiyama I."/>
            <person name="Ito T."/>
            <person name="Fujiyama A."/>
            <person name="Inagaki F."/>
            <person name="Takami H."/>
        </authorList>
    </citation>
    <scope>NUCLEOTIDE SEQUENCE</scope>
    <source>
        <strain evidence="2">Expedition CK06-06</strain>
    </source>
</reference>
<evidence type="ECO:0000313" key="2">
    <source>
        <dbReference type="EMBL" id="GAI36112.1"/>
    </source>
</evidence>
<proteinExistence type="predicted"/>
<dbReference type="AlphaFoldDB" id="X1MWN0"/>
<organism evidence="2">
    <name type="scientific">marine sediment metagenome</name>
    <dbReference type="NCBI Taxonomy" id="412755"/>
    <lineage>
        <taxon>unclassified sequences</taxon>
        <taxon>metagenomes</taxon>
        <taxon>ecological metagenomes</taxon>
    </lineage>
</organism>
<gene>
    <name evidence="2" type="ORF">S06H3_49557</name>
</gene>
<comment type="caution">
    <text evidence="2">The sequence shown here is derived from an EMBL/GenBank/DDBJ whole genome shotgun (WGS) entry which is preliminary data.</text>
</comment>
<name>X1MWN0_9ZZZZ</name>
<feature type="region of interest" description="Disordered" evidence="1">
    <location>
        <begin position="181"/>
        <end position="210"/>
    </location>
</feature>
<protein>
    <submittedName>
        <fullName evidence="2">Uncharacterized protein</fullName>
    </submittedName>
</protein>
<sequence>AESPFIQNEGGQWILNPKARVSGVELMAVQFMQQAQAKGEPVDPIEAMTRAAETWKTLREGLGIGPGAGAGAQPAWMTDPAEFIKTIKAITGDTGGDSALKEALAEMRKSMDEMKEQRYRDQFAGQQKQIQDISGILKQTLDTISDMQKGKVGRTEMDIIHEIVTGGKEELSGLRKDVKEAFASSSLPPAKSAEDREARKKRTKKALQTDEDIEEVGKRLFFPQG</sequence>
<dbReference type="EMBL" id="BARV01031299">
    <property type="protein sequence ID" value="GAI36112.1"/>
    <property type="molecule type" value="Genomic_DNA"/>
</dbReference>
<evidence type="ECO:0000256" key="1">
    <source>
        <dbReference type="SAM" id="MobiDB-lite"/>
    </source>
</evidence>
<accession>X1MWN0</accession>